<keyword evidence="1" id="KW-0812">Transmembrane</keyword>
<dbReference type="SUPFAM" id="SSF56935">
    <property type="entry name" value="Porins"/>
    <property type="match status" value="1"/>
</dbReference>
<keyword evidence="1" id="KW-0813">Transport</keyword>
<organism evidence="3 4">
    <name type="scientific">Staphylococcus pasteuri_A</name>
    <dbReference type="NCBI Taxonomy" id="3062664"/>
    <lineage>
        <taxon>Bacteria</taxon>
        <taxon>Bacillati</taxon>
        <taxon>Bacillota</taxon>
        <taxon>Bacilli</taxon>
        <taxon>Bacillales</taxon>
        <taxon>Staphylococcaceae</taxon>
        <taxon>Staphylococcus</taxon>
    </lineage>
</organism>
<protein>
    <submittedName>
        <fullName evidence="3">Plug domain-containing protein</fullName>
    </submittedName>
</protein>
<keyword evidence="1" id="KW-0472">Membrane</keyword>
<dbReference type="InterPro" id="IPR039426">
    <property type="entry name" value="TonB-dep_rcpt-like"/>
</dbReference>
<evidence type="ECO:0000313" key="3">
    <source>
        <dbReference type="EMBL" id="MDO6574968.1"/>
    </source>
</evidence>
<comment type="caution">
    <text evidence="3">The sequence shown here is derived from an EMBL/GenBank/DDBJ whole genome shotgun (WGS) entry which is preliminary data.</text>
</comment>
<evidence type="ECO:0000313" key="4">
    <source>
        <dbReference type="Proteomes" id="UP001170310"/>
    </source>
</evidence>
<dbReference type="Proteomes" id="UP001170310">
    <property type="component" value="Unassembled WGS sequence"/>
</dbReference>
<feature type="domain" description="TonB-dependent receptor plug" evidence="2">
    <location>
        <begin position="25"/>
        <end position="109"/>
    </location>
</feature>
<dbReference type="InterPro" id="IPR012910">
    <property type="entry name" value="Plug_dom"/>
</dbReference>
<dbReference type="Pfam" id="PF07715">
    <property type="entry name" value="Plug"/>
    <property type="match status" value="1"/>
</dbReference>
<keyword evidence="4" id="KW-1185">Reference proteome</keyword>
<evidence type="ECO:0000259" key="2">
    <source>
        <dbReference type="Pfam" id="PF07715"/>
    </source>
</evidence>
<proteinExistence type="inferred from homology"/>
<dbReference type="InterPro" id="IPR037066">
    <property type="entry name" value="Plug_dom_sf"/>
</dbReference>
<comment type="similarity">
    <text evidence="1">Belongs to the TonB-dependent receptor family.</text>
</comment>
<gene>
    <name evidence="3" type="ORF">Q4528_12675</name>
</gene>
<name>A0AAW7YUB3_9STAP</name>
<dbReference type="AlphaFoldDB" id="A0AAW7YUB3"/>
<feature type="non-terminal residue" evidence="3">
    <location>
        <position position="110"/>
    </location>
</feature>
<accession>A0AAW7YUB3</accession>
<reference evidence="3" key="1">
    <citation type="submission" date="2023-07" db="EMBL/GenBank/DDBJ databases">
        <title>Genome content predicts the carbon catabolic preferences of heterotrophic bacteria.</title>
        <authorList>
            <person name="Gralka M."/>
        </authorList>
    </citation>
    <scope>NUCLEOTIDE SEQUENCE</scope>
    <source>
        <strain evidence="3">E2R20</strain>
    </source>
</reference>
<dbReference type="Gene3D" id="2.170.130.10">
    <property type="entry name" value="TonB-dependent receptor, plug domain"/>
    <property type="match status" value="1"/>
</dbReference>
<keyword evidence="1" id="KW-0998">Cell outer membrane</keyword>
<keyword evidence="1" id="KW-1134">Transmembrane beta strand</keyword>
<sequence>MADSAVVDMDALIIIDQITSDVDGQINQEQISSTQANDMADIFSQDAAVSAGGSVQMSQKIYVRNIGADNLNITLDGAEQAGAVFHHAGRISIEPELLKQVDIETGAGEA</sequence>
<evidence type="ECO:0000256" key="1">
    <source>
        <dbReference type="PROSITE-ProRule" id="PRU01360"/>
    </source>
</evidence>
<comment type="subcellular location">
    <subcellularLocation>
        <location evidence="1">Cell outer membrane</location>
        <topology evidence="1">Multi-pass membrane protein</topology>
    </subcellularLocation>
</comment>
<dbReference type="EMBL" id="JAUOQO010000040">
    <property type="protein sequence ID" value="MDO6574968.1"/>
    <property type="molecule type" value="Genomic_DNA"/>
</dbReference>
<dbReference type="GO" id="GO:0009279">
    <property type="term" value="C:cell outer membrane"/>
    <property type="evidence" value="ECO:0007669"/>
    <property type="project" value="UniProtKB-SubCell"/>
</dbReference>
<dbReference type="PROSITE" id="PS52016">
    <property type="entry name" value="TONB_DEPENDENT_REC_3"/>
    <property type="match status" value="1"/>
</dbReference>
<dbReference type="RefSeq" id="WP_303521824.1">
    <property type="nucleotide sequence ID" value="NZ_JAUOQO010000040.1"/>
</dbReference>